<dbReference type="EMBL" id="BAEG01000077">
    <property type="protein sequence ID" value="GAB14795.1"/>
    <property type="molecule type" value="Genomic_DNA"/>
</dbReference>
<proteinExistence type="predicted"/>
<comment type="caution">
    <text evidence="2">The sequence shown here is derived from an EMBL/GenBank/DDBJ whole genome shotgun (WGS) entry which is preliminary data.</text>
</comment>
<reference evidence="2 3" key="1">
    <citation type="submission" date="2011-12" db="EMBL/GenBank/DDBJ databases">
        <title>Whole genome shotgun sequence of Arthrobacter globiformis NBRC 12137.</title>
        <authorList>
            <person name="Miyazawa S."/>
            <person name="Hosoyama A."/>
            <person name="Tsuchikane K."/>
            <person name="Katsumata H."/>
            <person name="Yamazaki S."/>
            <person name="Fujita N."/>
        </authorList>
    </citation>
    <scope>NUCLEOTIDE SEQUENCE [LARGE SCALE GENOMIC DNA]</scope>
    <source>
        <strain evidence="2 3">NBRC 12137</strain>
    </source>
</reference>
<sequence length="61" mass="6743">MCEVSNTSVKDPPMQRRTSTSPLRYTDFYGMLSYKDFLVAEAAGTLADYAISARTDLEDAA</sequence>
<keyword evidence="3" id="KW-1185">Reference proteome</keyword>
<gene>
    <name evidence="2" type="ORF">ARGLB_077_00110</name>
</gene>
<protein>
    <submittedName>
        <fullName evidence="2">Uncharacterized protein</fullName>
    </submittedName>
</protein>
<evidence type="ECO:0000313" key="2">
    <source>
        <dbReference type="EMBL" id="GAB14795.1"/>
    </source>
</evidence>
<evidence type="ECO:0000313" key="3">
    <source>
        <dbReference type="Proteomes" id="UP000003828"/>
    </source>
</evidence>
<organism evidence="2 3">
    <name type="scientific">Arthrobacter globiformis (strain ATCC 8010 / DSM 20124 / JCM 1332 / NBRC 12137 / NCIMB 8907 / NRRL B-2979 / 168)</name>
    <dbReference type="NCBI Taxonomy" id="1077972"/>
    <lineage>
        <taxon>Bacteria</taxon>
        <taxon>Bacillati</taxon>
        <taxon>Actinomycetota</taxon>
        <taxon>Actinomycetes</taxon>
        <taxon>Micrococcales</taxon>
        <taxon>Micrococcaceae</taxon>
        <taxon>Arthrobacter</taxon>
    </lineage>
</organism>
<dbReference type="AlphaFoldDB" id="H0QPP4"/>
<evidence type="ECO:0000256" key="1">
    <source>
        <dbReference type="SAM" id="MobiDB-lite"/>
    </source>
</evidence>
<dbReference type="Proteomes" id="UP000003828">
    <property type="component" value="Unassembled WGS sequence"/>
</dbReference>
<name>H0QPP4_ARTG1</name>
<feature type="region of interest" description="Disordered" evidence="1">
    <location>
        <begin position="1"/>
        <end position="20"/>
    </location>
</feature>
<dbReference type="STRING" id="1077972.ARGLB_077_00110"/>
<accession>H0QPP4</accession>